<dbReference type="RefSeq" id="WP_274079213.1">
    <property type="nucleotide sequence ID" value="NZ_JANIAN010000022.1"/>
</dbReference>
<dbReference type="EMBL" id="JANIAN010000022">
    <property type="protein sequence ID" value="MDD2107855.1"/>
    <property type="molecule type" value="Genomic_DNA"/>
</dbReference>
<evidence type="ECO:0000313" key="1">
    <source>
        <dbReference type="EMBL" id="MDD2107855.1"/>
    </source>
</evidence>
<gene>
    <name evidence="1" type="ORF">NP533_16815</name>
</gene>
<comment type="caution">
    <text evidence="1">The sequence shown here is derived from an EMBL/GenBank/DDBJ whole genome shotgun (WGS) entry which is preliminary data.</text>
</comment>
<reference evidence="1" key="1">
    <citation type="submission" date="2022-07" db="EMBL/GenBank/DDBJ databases">
        <title>Multi-strain Analysis of Pseudomonas putida Reveals Metabolic and Genetic Diversity.</title>
        <authorList>
            <person name="Monk J.M."/>
        </authorList>
    </citation>
    <scope>NUCLEOTIDE SEQUENCE</scope>
    <source>
        <strain evidence="1">17514</strain>
    </source>
</reference>
<proteinExistence type="predicted"/>
<dbReference type="Proteomes" id="UP001150678">
    <property type="component" value="Unassembled WGS sequence"/>
</dbReference>
<sequence>MVEASALQTLGQAALNGALPVPPDICVPCSLPGALFSLDGGDGCDQLLGIPSQNGVGPAWFRNNPWIRDLARNHRDTFLQQVLEHAGDTLGNAWLAEFYAFAASEKLQLVCIDDQIRLDELPPPVLDHMGERSQHGYAFALHSNFLFTDHKIYFATFTHVQWAEAQREEYVDEHGTQRISPPYTWHTPSGLYPIEQACEQLARHYAEAKARARFWQGVIGAGEFALGVLAFIPVVRGIKGTVSLGRYAFVALEAALAADAMVDGSSRMITGEGLSIGEQFFTDLARLANPDTAEARGKQVFMAINLALLLPAAIGGARWLMHKLQPGSMTTVRLDNAALAQEEVRRLGNRSAGEVTVLETRIQRRTREGELPVTARELHSVERNASLVALDVVVGKADYAYMATTLRDRLVAMIQHSIGPVRMGGSLTRVVADAGEEALAAALVSHWKVKPENILGLSTHPSRPSQFGLKNKSDQGIDMLVYVPPPPSMTVRNPTTLEMRHHIDGLKGTAPLEELKFEAGTLLVIEVKTTLGKSKTPGFINTQKAGGKANLQRIQDLIRRKRQGWGEALTKTDPAFITKHQAIEDSLDSRKVSFLHAQVFFDPKGHPNTIVGDRSGIQINLWNQHE</sequence>
<name>A0A9X4HSW6_9PSED</name>
<dbReference type="AlphaFoldDB" id="A0A9X4HSW6"/>
<protein>
    <submittedName>
        <fullName evidence="1">Uncharacterized protein</fullName>
    </submittedName>
</protein>
<organism evidence="1 2">
    <name type="scientific">Pseudomonas asiatica</name>
    <dbReference type="NCBI Taxonomy" id="2219225"/>
    <lineage>
        <taxon>Bacteria</taxon>
        <taxon>Pseudomonadati</taxon>
        <taxon>Pseudomonadota</taxon>
        <taxon>Gammaproteobacteria</taxon>
        <taxon>Pseudomonadales</taxon>
        <taxon>Pseudomonadaceae</taxon>
        <taxon>Pseudomonas</taxon>
    </lineage>
</organism>
<accession>A0A9X4HSW6</accession>
<evidence type="ECO:0000313" key="2">
    <source>
        <dbReference type="Proteomes" id="UP001150678"/>
    </source>
</evidence>